<evidence type="ECO:0000256" key="1">
    <source>
        <dbReference type="SAM" id="Coils"/>
    </source>
</evidence>
<evidence type="ECO:0000313" key="4">
    <source>
        <dbReference type="Proteomes" id="UP000525432"/>
    </source>
</evidence>
<dbReference type="AlphaFoldDB" id="A0A841V4Y6"/>
<dbReference type="NCBIfam" id="NF042913">
    <property type="entry name" value="CyRepA1"/>
    <property type="match status" value="1"/>
</dbReference>
<evidence type="ECO:0000259" key="2">
    <source>
        <dbReference type="Pfam" id="PF12965"/>
    </source>
</evidence>
<feature type="coiled-coil region" evidence="1">
    <location>
        <begin position="598"/>
        <end position="658"/>
    </location>
</feature>
<dbReference type="InterPro" id="IPR049996">
    <property type="entry name" value="Slr7037-like"/>
</dbReference>
<keyword evidence="1" id="KW-0175">Coiled coil</keyword>
<protein>
    <submittedName>
        <fullName evidence="3">DUF3854 domain-containing protein</fullName>
    </submittedName>
</protein>
<proteinExistence type="predicted"/>
<sequence>MGDTDTPPLISNLGNREGVSFWAWVLENPSIALLITEGAKKAGSLLSAGYAAIALPGIYSGYRQEKDSWGNVIGLPRLIPQLEAFCQSGREIVFAFDQDTKPKTIKNVRRAIERTGRLLGYQGCKVSVARWDKSHKGVDDFIVSQGVESFDRVYQERISLDAYKIENFSAITPDLTINERYIPQSLEIPESAKIVAIKAPKGTGKTEWVAAKIAPLLAKGDRVLVLTHRVQLGLELSRRFGVNYRSELVKNEDGSLLGYVLCIDSLHGKANPRFNPNDWENTTIIIDECEQVFWHLLNSPTCEKYRSKIIDSLRELLRIVVSTGGKIYLSDADLGMNAIGYVQSQIGYPVETYIIENTYKSPLKRDLYRFEGNNPSSLIQELEIAVNSGQKVIFHTDGQKHKSSYGTRNLEYYLKKKYPNLKILRIDSESVSDRTHPAYGCMGNINLILPLYDLVICSPVIETGISIDINHFDAVFAICHGVQSVNAFCQTLERVRANIPRYIWVSEYSPNRIGNGSTDLNQLLAGEHFKAKNTIRILQSVGLREIPEFTYLEDGEKYSPSLSLWAKNAVRINLEGKNYRETLMRKLEDEGYKITPIAPGDKEAIESLKDEIKQAKNENYSGHKQAVLNADSLSNSEYDSLKEKRELTEKERNQLKRGRIERTYGINLTDELITKDDDGWYPQIRLHYFLTVGNQFLGDRDKKKLDDSLENGEGKVFKPDMNRSLLSAKINLLKLLNIEQFLDSDREFTGDDLAEWFERLKKIPASQIKSILGFTLSMGDTPIAFAQRLLAVLGLKLSYVSHRRFPDGSRQRVYRGADPLADGRGEVFQEWLKRDMESIERSIEIAA</sequence>
<reference evidence="3 4" key="1">
    <citation type="submission" date="2020-07" db="EMBL/GenBank/DDBJ databases">
        <title>Genomes of two Microcystis aeruginosa (Cyanobacteria) strains from Florida (USA) with disparate toxicogenic potential.</title>
        <authorList>
            <person name="Lefler F.W."/>
            <person name="Barbosa M."/>
            <person name="Berthold D.E."/>
            <person name="Laughinghouse H.D. IV."/>
        </authorList>
    </citation>
    <scope>NUCLEOTIDE SEQUENCE [LARGE SCALE GENOMIC DNA]</scope>
    <source>
        <strain evidence="3 4">BLCCF158</strain>
    </source>
</reference>
<accession>A0A841V4Y6</accession>
<dbReference type="Gene3D" id="3.40.1360.10">
    <property type="match status" value="1"/>
</dbReference>
<dbReference type="Gene3D" id="3.40.50.300">
    <property type="entry name" value="P-loop containing nucleotide triphosphate hydrolases"/>
    <property type="match status" value="1"/>
</dbReference>
<feature type="domain" description="DUF3854" evidence="2">
    <location>
        <begin position="21"/>
        <end position="148"/>
    </location>
</feature>
<dbReference type="InterPro" id="IPR024385">
    <property type="entry name" value="DUF3854"/>
</dbReference>
<dbReference type="SUPFAM" id="SSF52540">
    <property type="entry name" value="P-loop containing nucleoside triphosphate hydrolases"/>
    <property type="match status" value="1"/>
</dbReference>
<organism evidence="3 4">
    <name type="scientific">Microcystis aeruginosa BLCC-F158</name>
    <dbReference type="NCBI Taxonomy" id="2755316"/>
    <lineage>
        <taxon>Bacteria</taxon>
        <taxon>Bacillati</taxon>
        <taxon>Cyanobacteriota</taxon>
        <taxon>Cyanophyceae</taxon>
        <taxon>Oscillatoriophycideae</taxon>
        <taxon>Chroococcales</taxon>
        <taxon>Microcystaceae</taxon>
        <taxon>Microcystis</taxon>
    </lineage>
</organism>
<dbReference type="PANTHER" id="PTHR34985:SF1">
    <property type="entry name" value="SLR0554 PROTEIN"/>
    <property type="match status" value="1"/>
</dbReference>
<comment type="caution">
    <text evidence="3">The sequence shown here is derived from an EMBL/GenBank/DDBJ whole genome shotgun (WGS) entry which is preliminary data.</text>
</comment>
<dbReference type="InterPro" id="IPR027417">
    <property type="entry name" value="P-loop_NTPase"/>
</dbReference>
<dbReference type="Pfam" id="PF12965">
    <property type="entry name" value="DUF3854"/>
    <property type="match status" value="1"/>
</dbReference>
<gene>
    <name evidence="3" type="ORF">H0901_21665</name>
</gene>
<dbReference type="Proteomes" id="UP000525432">
    <property type="component" value="Unassembled WGS sequence"/>
</dbReference>
<dbReference type="EMBL" id="JACEGC010000174">
    <property type="protein sequence ID" value="MBC1197782.1"/>
    <property type="molecule type" value="Genomic_DNA"/>
</dbReference>
<dbReference type="PANTHER" id="PTHR34985">
    <property type="entry name" value="SLR0554 PROTEIN"/>
    <property type="match status" value="1"/>
</dbReference>
<name>A0A841V4Y6_MICAE</name>
<evidence type="ECO:0000313" key="3">
    <source>
        <dbReference type="EMBL" id="MBC1197782.1"/>
    </source>
</evidence>